<dbReference type="PROSITE" id="PS50994">
    <property type="entry name" value="INTEGRASE"/>
    <property type="match status" value="1"/>
</dbReference>
<name>A0ABM4CAH7_HYDVU</name>
<keyword evidence="2" id="KW-1185">Reference proteome</keyword>
<evidence type="ECO:0000313" key="2">
    <source>
        <dbReference type="Proteomes" id="UP001652625"/>
    </source>
</evidence>
<evidence type="ECO:0000313" key="3">
    <source>
        <dbReference type="RefSeq" id="XP_065658665.1"/>
    </source>
</evidence>
<organism evidence="2 3">
    <name type="scientific">Hydra vulgaris</name>
    <name type="common">Hydra</name>
    <name type="synonym">Hydra attenuata</name>
    <dbReference type="NCBI Taxonomy" id="6087"/>
    <lineage>
        <taxon>Eukaryota</taxon>
        <taxon>Metazoa</taxon>
        <taxon>Cnidaria</taxon>
        <taxon>Hydrozoa</taxon>
        <taxon>Hydroidolina</taxon>
        <taxon>Anthoathecata</taxon>
        <taxon>Aplanulata</taxon>
        <taxon>Hydridae</taxon>
        <taxon>Hydra</taxon>
    </lineage>
</organism>
<dbReference type="InterPro" id="IPR012337">
    <property type="entry name" value="RNaseH-like_sf"/>
</dbReference>
<dbReference type="GeneID" id="136083188"/>
<gene>
    <name evidence="3" type="primary">LOC136083188</name>
</gene>
<dbReference type="RefSeq" id="XP_065658665.1">
    <property type="nucleotide sequence ID" value="XM_065802593.1"/>
</dbReference>
<dbReference type="InterPro" id="IPR001584">
    <property type="entry name" value="Integrase_cat-core"/>
</dbReference>
<dbReference type="Gene3D" id="3.30.420.10">
    <property type="entry name" value="Ribonuclease H-like superfamily/Ribonuclease H"/>
    <property type="match status" value="1"/>
</dbReference>
<feature type="domain" description="Integrase catalytic" evidence="1">
    <location>
        <begin position="1"/>
        <end position="148"/>
    </location>
</feature>
<dbReference type="InterPro" id="IPR036397">
    <property type="entry name" value="RNaseH_sf"/>
</dbReference>
<accession>A0ABM4CAH7</accession>
<protein>
    <submittedName>
        <fullName evidence="3">Uncharacterized protein LOC136083188</fullName>
    </submittedName>
</protein>
<proteinExistence type="predicted"/>
<reference evidence="3" key="1">
    <citation type="submission" date="2025-08" db="UniProtKB">
        <authorList>
            <consortium name="RefSeq"/>
        </authorList>
    </citation>
    <scope>IDENTIFICATION</scope>
</reference>
<dbReference type="PANTHER" id="PTHR37984:SF7">
    <property type="entry name" value="INTEGRASE CATALYTIC DOMAIN-CONTAINING PROTEIN"/>
    <property type="match status" value="1"/>
</dbReference>
<dbReference type="InterPro" id="IPR050951">
    <property type="entry name" value="Retrovirus_Pol_polyprotein"/>
</dbReference>
<dbReference type="SUPFAM" id="SSF53098">
    <property type="entry name" value="Ribonuclease H-like"/>
    <property type="match status" value="1"/>
</dbReference>
<evidence type="ECO:0000259" key="1">
    <source>
        <dbReference type="PROSITE" id="PS50994"/>
    </source>
</evidence>
<sequence length="295" mass="34146">MKYFPSKPKEPLLTLDVPTRQWQKLGTDLFQKGIPEELVSDNGTQYSLKVFRQFSQQWHFKHITSSPNYAQSNGLAEATVKSIKLLIKKYYMSNEHIYKGILILRNTPIKCGLSPAELLHGRQLRDNLPRFQSRNKEQSKFEREIVKERVQFKKCCDKNIGAFEPYVYRQGQTVAIQNEVTREWSLRGKIIKCVAPRSYEVKLNHNGHILCRNQIQLRKVNATSASCLTRDNVAKMHRGQAILSFAECNSGKTSLELESENNKIIKENNLVENTKKDQRVRLSSGRRIENKIPLD</sequence>
<dbReference type="Proteomes" id="UP001652625">
    <property type="component" value="Chromosome 08"/>
</dbReference>
<dbReference type="PANTHER" id="PTHR37984">
    <property type="entry name" value="PROTEIN CBG26694"/>
    <property type="match status" value="1"/>
</dbReference>